<evidence type="ECO:0000259" key="6">
    <source>
        <dbReference type="PROSITE" id="PS50043"/>
    </source>
</evidence>
<dbReference type="Pfam" id="PF00196">
    <property type="entry name" value="GerE"/>
    <property type="match status" value="1"/>
</dbReference>
<dbReference type="SUPFAM" id="SSF52172">
    <property type="entry name" value="CheY-like"/>
    <property type="match status" value="1"/>
</dbReference>
<dbReference type="PRINTS" id="PR00038">
    <property type="entry name" value="HTHLUXR"/>
</dbReference>
<keyword evidence="2" id="KW-0805">Transcription regulation</keyword>
<gene>
    <name evidence="8" type="ORF">CNY62_07035</name>
</gene>
<dbReference type="STRING" id="2756.BFR44_09985"/>
<reference evidence="8 9" key="1">
    <citation type="submission" date="2017-09" db="EMBL/GenBank/DDBJ databases">
        <title>Complete Genome Sequences of Two Strains of the Meat Spoilage Bacterium Brochothrix thermosphacta Isolated from Ground Chicken.</title>
        <authorList>
            <person name="Paoli G.C."/>
            <person name="Wijey C."/>
            <person name="Chen C.-Y."/>
            <person name="Nguyen L."/>
            <person name="Yan X."/>
            <person name="Irwin P.L."/>
        </authorList>
    </citation>
    <scope>NUCLEOTIDE SEQUENCE [LARGE SCALE GENOMIC DNA]</scope>
    <source>
        <strain evidence="8 9">BI</strain>
    </source>
</reference>
<dbReference type="OrthoDB" id="9780153at2"/>
<dbReference type="EMBL" id="CP023483">
    <property type="protein sequence ID" value="ATF26164.1"/>
    <property type="molecule type" value="Genomic_DNA"/>
</dbReference>
<dbReference type="GO" id="GO:0003677">
    <property type="term" value="F:DNA binding"/>
    <property type="evidence" value="ECO:0007669"/>
    <property type="project" value="UniProtKB-KW"/>
</dbReference>
<dbReference type="PANTHER" id="PTHR43214">
    <property type="entry name" value="TWO-COMPONENT RESPONSE REGULATOR"/>
    <property type="match status" value="1"/>
</dbReference>
<dbReference type="RefSeq" id="WP_069125940.1">
    <property type="nucleotide sequence ID" value="NZ_CP023483.1"/>
</dbReference>
<keyword evidence="3 8" id="KW-0238">DNA-binding</keyword>
<dbReference type="AlphaFoldDB" id="A0A1D2LSY2"/>
<dbReference type="CDD" id="cd17535">
    <property type="entry name" value="REC_NarL-like"/>
    <property type="match status" value="1"/>
</dbReference>
<dbReference type="InterPro" id="IPR039420">
    <property type="entry name" value="WalR-like"/>
</dbReference>
<dbReference type="KEGG" id="bths:CNY62_07035"/>
<sequence>MQTTIMIIDDHQLYREGLRHILNGDDDLQVVHVTTLSDSIIAEYEEYKPQIVFVDGNSEKNTLLNEMLIYMSDKEETQVALLSDFVTNQEIAAAIQKGVVGFLLKDMDSQEFIAAVKELSNDNAYIHPKISKRLLLLLSKSSNDSISLGSLSASDVQYPLHILTHRECEVLQLLAAGKNNRDIGVDLYISEKTVKNHVSSILKKLDVADRTQAVLKGIRNNWVGIS</sequence>
<feature type="domain" description="Response regulatory" evidence="7">
    <location>
        <begin position="4"/>
        <end position="120"/>
    </location>
</feature>
<dbReference type="Proteomes" id="UP000243591">
    <property type="component" value="Chromosome"/>
</dbReference>
<dbReference type="Pfam" id="PF00072">
    <property type="entry name" value="Response_reg"/>
    <property type="match status" value="1"/>
</dbReference>
<keyword evidence="1 5" id="KW-0597">Phosphoprotein</keyword>
<evidence type="ECO:0000256" key="4">
    <source>
        <dbReference type="ARBA" id="ARBA00023163"/>
    </source>
</evidence>
<name>A0A1D2LSY2_BROTH</name>
<dbReference type="GO" id="GO:0006355">
    <property type="term" value="P:regulation of DNA-templated transcription"/>
    <property type="evidence" value="ECO:0007669"/>
    <property type="project" value="InterPro"/>
</dbReference>
<evidence type="ECO:0000256" key="3">
    <source>
        <dbReference type="ARBA" id="ARBA00023125"/>
    </source>
</evidence>
<evidence type="ECO:0000256" key="1">
    <source>
        <dbReference type="ARBA" id="ARBA00022553"/>
    </source>
</evidence>
<dbReference type="SUPFAM" id="SSF46894">
    <property type="entry name" value="C-terminal effector domain of the bipartite response regulators"/>
    <property type="match status" value="1"/>
</dbReference>
<keyword evidence="4" id="KW-0804">Transcription</keyword>
<dbReference type="InterPro" id="IPR058245">
    <property type="entry name" value="NreC/VraR/RcsB-like_REC"/>
</dbReference>
<dbReference type="InterPro" id="IPR016032">
    <property type="entry name" value="Sig_transdc_resp-reg_C-effctor"/>
</dbReference>
<proteinExistence type="predicted"/>
<evidence type="ECO:0000256" key="2">
    <source>
        <dbReference type="ARBA" id="ARBA00023015"/>
    </source>
</evidence>
<feature type="modified residue" description="4-aspartylphosphate" evidence="5">
    <location>
        <position position="55"/>
    </location>
</feature>
<dbReference type="CDD" id="cd06170">
    <property type="entry name" value="LuxR_C_like"/>
    <property type="match status" value="1"/>
</dbReference>
<dbReference type="PROSITE" id="PS50043">
    <property type="entry name" value="HTH_LUXR_2"/>
    <property type="match status" value="1"/>
</dbReference>
<accession>A0A1D2LSY2</accession>
<evidence type="ECO:0000313" key="9">
    <source>
        <dbReference type="Proteomes" id="UP000243591"/>
    </source>
</evidence>
<organism evidence="8 9">
    <name type="scientific">Brochothrix thermosphacta</name>
    <name type="common">Microbacterium thermosphactum</name>
    <dbReference type="NCBI Taxonomy" id="2756"/>
    <lineage>
        <taxon>Bacteria</taxon>
        <taxon>Bacillati</taxon>
        <taxon>Bacillota</taxon>
        <taxon>Bacilli</taxon>
        <taxon>Bacillales</taxon>
        <taxon>Listeriaceae</taxon>
        <taxon>Brochothrix</taxon>
    </lineage>
</organism>
<dbReference type="PANTHER" id="PTHR43214:SF39">
    <property type="entry name" value="TRANSCRIPTIONAL REGULATORY PROTEIN DEGU"/>
    <property type="match status" value="1"/>
</dbReference>
<dbReference type="GO" id="GO:0000160">
    <property type="term" value="P:phosphorelay signal transduction system"/>
    <property type="evidence" value="ECO:0007669"/>
    <property type="project" value="InterPro"/>
</dbReference>
<dbReference type="Gene3D" id="3.40.50.2300">
    <property type="match status" value="1"/>
</dbReference>
<dbReference type="InterPro" id="IPR001789">
    <property type="entry name" value="Sig_transdc_resp-reg_receiver"/>
</dbReference>
<dbReference type="PROSITE" id="PS50110">
    <property type="entry name" value="RESPONSE_REGULATORY"/>
    <property type="match status" value="1"/>
</dbReference>
<evidence type="ECO:0000313" key="8">
    <source>
        <dbReference type="EMBL" id="ATF26164.1"/>
    </source>
</evidence>
<evidence type="ECO:0000259" key="7">
    <source>
        <dbReference type="PROSITE" id="PS50110"/>
    </source>
</evidence>
<feature type="domain" description="HTH luxR-type" evidence="6">
    <location>
        <begin position="156"/>
        <end position="221"/>
    </location>
</feature>
<dbReference type="PROSITE" id="PS00622">
    <property type="entry name" value="HTH_LUXR_1"/>
    <property type="match status" value="1"/>
</dbReference>
<dbReference type="SMART" id="SM00448">
    <property type="entry name" value="REC"/>
    <property type="match status" value="1"/>
</dbReference>
<evidence type="ECO:0000256" key="5">
    <source>
        <dbReference type="PROSITE-ProRule" id="PRU00169"/>
    </source>
</evidence>
<dbReference type="SMART" id="SM00421">
    <property type="entry name" value="HTH_LUXR"/>
    <property type="match status" value="1"/>
</dbReference>
<dbReference type="InterPro" id="IPR000792">
    <property type="entry name" value="Tscrpt_reg_LuxR_C"/>
</dbReference>
<keyword evidence="9" id="KW-1185">Reference proteome</keyword>
<protein>
    <submittedName>
        <fullName evidence="8">DNA-binding response regulator</fullName>
    </submittedName>
</protein>
<dbReference type="InterPro" id="IPR011006">
    <property type="entry name" value="CheY-like_superfamily"/>
</dbReference>